<dbReference type="InParanoid" id="A0A1D2VQG8"/>
<keyword evidence="3" id="KW-1185">Reference proteome</keyword>
<evidence type="ECO:0000313" key="3">
    <source>
        <dbReference type="Proteomes" id="UP000095038"/>
    </source>
</evidence>
<keyword evidence="1" id="KW-0732">Signal</keyword>
<accession>A0A1D2VQG8</accession>
<dbReference type="GeneID" id="30966002"/>
<dbReference type="RefSeq" id="XP_020050161.1">
    <property type="nucleotide sequence ID" value="XM_020192366.1"/>
</dbReference>
<feature type="chain" id="PRO_5008910609" description="Secreted protein" evidence="1">
    <location>
        <begin position="28"/>
        <end position="56"/>
    </location>
</feature>
<proteinExistence type="predicted"/>
<evidence type="ECO:0000256" key="1">
    <source>
        <dbReference type="SAM" id="SignalP"/>
    </source>
</evidence>
<sequence>MFLFSSSFSYSILCFLCLSLSAIFSRSYPPGSPFSTHSAIPHSGTSLIRITIAHPR</sequence>
<evidence type="ECO:0000313" key="2">
    <source>
        <dbReference type="EMBL" id="ODV63854.1"/>
    </source>
</evidence>
<dbReference type="AlphaFoldDB" id="A0A1D2VQG8"/>
<organism evidence="2 3">
    <name type="scientific">Ascoidea rubescens DSM 1968</name>
    <dbReference type="NCBI Taxonomy" id="1344418"/>
    <lineage>
        <taxon>Eukaryota</taxon>
        <taxon>Fungi</taxon>
        <taxon>Dikarya</taxon>
        <taxon>Ascomycota</taxon>
        <taxon>Saccharomycotina</taxon>
        <taxon>Saccharomycetes</taxon>
        <taxon>Ascoideaceae</taxon>
        <taxon>Ascoidea</taxon>
    </lineage>
</organism>
<gene>
    <name evidence="2" type="ORF">ASCRUDRAFT_73615</name>
</gene>
<evidence type="ECO:0008006" key="4">
    <source>
        <dbReference type="Google" id="ProtNLM"/>
    </source>
</evidence>
<name>A0A1D2VQG8_9ASCO</name>
<feature type="signal peptide" evidence="1">
    <location>
        <begin position="1"/>
        <end position="27"/>
    </location>
</feature>
<dbReference type="EMBL" id="KV454475">
    <property type="protein sequence ID" value="ODV63854.1"/>
    <property type="molecule type" value="Genomic_DNA"/>
</dbReference>
<protein>
    <recommendedName>
        <fullName evidence="4">Secreted protein</fullName>
    </recommendedName>
</protein>
<dbReference type="Proteomes" id="UP000095038">
    <property type="component" value="Unassembled WGS sequence"/>
</dbReference>
<reference evidence="3" key="1">
    <citation type="submission" date="2016-05" db="EMBL/GenBank/DDBJ databases">
        <title>Comparative genomics of biotechnologically important yeasts.</title>
        <authorList>
            <consortium name="DOE Joint Genome Institute"/>
            <person name="Riley R."/>
            <person name="Haridas S."/>
            <person name="Wolfe K.H."/>
            <person name="Lopes M.R."/>
            <person name="Hittinger C.T."/>
            <person name="Goker M."/>
            <person name="Salamov A."/>
            <person name="Wisecaver J."/>
            <person name="Long T.M."/>
            <person name="Aerts A.L."/>
            <person name="Barry K."/>
            <person name="Choi C."/>
            <person name="Clum A."/>
            <person name="Coughlan A.Y."/>
            <person name="Deshpande S."/>
            <person name="Douglass A.P."/>
            <person name="Hanson S.J."/>
            <person name="Klenk H.-P."/>
            <person name="Labutti K."/>
            <person name="Lapidus A."/>
            <person name="Lindquist E."/>
            <person name="Lipzen A."/>
            <person name="Meier-Kolthoff J.P."/>
            <person name="Ohm R.A."/>
            <person name="Otillar R.P."/>
            <person name="Pangilinan J."/>
            <person name="Peng Y."/>
            <person name="Rokas A."/>
            <person name="Rosa C.A."/>
            <person name="Scheuner C."/>
            <person name="Sibirny A.A."/>
            <person name="Slot J.C."/>
            <person name="Stielow J.B."/>
            <person name="Sun H."/>
            <person name="Kurtzman C.P."/>
            <person name="Blackwell M."/>
            <person name="Grigoriev I.V."/>
            <person name="Jeffries T.W."/>
        </authorList>
    </citation>
    <scope>NUCLEOTIDE SEQUENCE [LARGE SCALE GENOMIC DNA]</scope>
    <source>
        <strain evidence="3">DSM 1968</strain>
    </source>
</reference>